<feature type="transmembrane region" description="Helical" evidence="1">
    <location>
        <begin position="34"/>
        <end position="51"/>
    </location>
</feature>
<gene>
    <name evidence="3" type="ORF">EPL05_10210</name>
</gene>
<evidence type="ECO:0000259" key="2">
    <source>
        <dbReference type="Pfam" id="PF05569"/>
    </source>
</evidence>
<evidence type="ECO:0000256" key="1">
    <source>
        <dbReference type="SAM" id="Phobius"/>
    </source>
</evidence>
<keyword evidence="4" id="KW-1185">Reference proteome</keyword>
<dbReference type="CDD" id="cd07341">
    <property type="entry name" value="M56_BlaR1_MecR1_like"/>
    <property type="match status" value="1"/>
</dbReference>
<dbReference type="RefSeq" id="WP_128533867.1">
    <property type="nucleotide sequence ID" value="NZ_SBIW01000004.1"/>
</dbReference>
<organism evidence="3 4">
    <name type="scientific">Mucilaginibacter gilvus</name>
    <dbReference type="NCBI Taxonomy" id="2305909"/>
    <lineage>
        <taxon>Bacteria</taxon>
        <taxon>Pseudomonadati</taxon>
        <taxon>Bacteroidota</taxon>
        <taxon>Sphingobacteriia</taxon>
        <taxon>Sphingobacteriales</taxon>
        <taxon>Sphingobacteriaceae</taxon>
        <taxon>Mucilaginibacter</taxon>
    </lineage>
</organism>
<dbReference type="EMBL" id="SBIW01000004">
    <property type="protein sequence ID" value="RWY52282.1"/>
    <property type="molecule type" value="Genomic_DNA"/>
</dbReference>
<feature type="transmembrane region" description="Helical" evidence="1">
    <location>
        <begin position="292"/>
        <end position="310"/>
    </location>
</feature>
<dbReference type="Pfam" id="PF05569">
    <property type="entry name" value="Peptidase_M56"/>
    <property type="match status" value="1"/>
</dbReference>
<feature type="domain" description="Peptidase M56" evidence="2">
    <location>
        <begin position="169"/>
        <end position="278"/>
    </location>
</feature>
<dbReference type="OrthoDB" id="1522859at2"/>
<protein>
    <submittedName>
        <fullName evidence="3">M56 family metallopeptidase</fullName>
    </submittedName>
</protein>
<proteinExistence type="predicted"/>
<dbReference type="AlphaFoldDB" id="A0A3S3Z3I4"/>
<keyword evidence="1" id="KW-0472">Membrane</keyword>
<reference evidence="3 4" key="1">
    <citation type="submission" date="2019-01" db="EMBL/GenBank/DDBJ databases">
        <title>Mucilaginibacter antarcticum sp. nov., isolated from antarctic soil.</title>
        <authorList>
            <person name="Yan Y.-Q."/>
            <person name="Du Z.-J."/>
        </authorList>
    </citation>
    <scope>NUCLEOTIDE SEQUENCE [LARGE SCALE GENOMIC DNA]</scope>
    <source>
        <strain evidence="3 4">F01003</strain>
    </source>
</reference>
<evidence type="ECO:0000313" key="4">
    <source>
        <dbReference type="Proteomes" id="UP000286701"/>
    </source>
</evidence>
<keyword evidence="1" id="KW-0812">Transmembrane</keyword>
<feature type="transmembrane region" description="Helical" evidence="1">
    <location>
        <begin position="117"/>
        <end position="139"/>
    </location>
</feature>
<dbReference type="PANTHER" id="PTHR34978:SF3">
    <property type="entry name" value="SLR0241 PROTEIN"/>
    <property type="match status" value="1"/>
</dbReference>
<accession>A0A3S3Z3I4</accession>
<comment type="caution">
    <text evidence="3">The sequence shown here is derived from an EMBL/GenBank/DDBJ whole genome shotgun (WGS) entry which is preliminary data.</text>
</comment>
<name>A0A3S3Z3I4_9SPHI</name>
<dbReference type="InterPro" id="IPR008756">
    <property type="entry name" value="Peptidase_M56"/>
</dbReference>
<dbReference type="PANTHER" id="PTHR34978">
    <property type="entry name" value="POSSIBLE SENSOR-TRANSDUCER PROTEIN BLAR"/>
    <property type="match status" value="1"/>
</dbReference>
<dbReference type="Proteomes" id="UP000286701">
    <property type="component" value="Unassembled WGS sequence"/>
</dbReference>
<feature type="transmembrane region" description="Helical" evidence="1">
    <location>
        <begin position="6"/>
        <end position="22"/>
    </location>
</feature>
<evidence type="ECO:0000313" key="3">
    <source>
        <dbReference type="EMBL" id="RWY52282.1"/>
    </source>
</evidence>
<dbReference type="InterPro" id="IPR052173">
    <property type="entry name" value="Beta-lactam_resp_regulator"/>
</dbReference>
<keyword evidence="1" id="KW-1133">Transmembrane helix</keyword>
<sequence>MIPYVLHVALLLAICLLFYKLLLQKETYYRLNRVILLGCLAMAFVLPLIHVPQQWALRESPQPVAAESIPVVAIHLPQVTPAESYSPKQQAEPVAKITQAAEPQLPLLTRIIKWAFYVYWFGVVAFGANLLLQISVLLFQAYRKPVIIDGQFRIVELDDDKAPCSFGNNIFINPTKYEPDTFNQILLHEKIHIRQGHSLDLLIAELMLAFQWFNPFAWLYRKEVESNLEYLADNEVLHDATVERADYQMNLLKVSVPNLSLRITTNYNQSLLKKRIVMMNAKKSNIHTAWKYLFLVPLMAFLVCALNEPAASSVAKTVSTVVKSNTTDPTRNEGNWKGTINGKKLDLKLYEGDEDKNNMSNSNFLVSEFTALPMGQEGAFKLTREAGTMQFTGRFDGTKGSGKYKFTPDAAFNSYLRGEGVTGISSDDEMAFFFLNVKKSFIAMLKNNGYKTPSKDDVIACAALGVDESYIKSMKQNGYPNIKLQELISGKALGITGAFISEIHKAGYPKVSWDKLISFKAQGIDGKYISKFKAANGKPGVVKKDVSDDDMVAFKALNVDDNYINSLKKEGYTNISAGKLTSMKAVGVDAAFIHGFKAAGYNQISADNLVSLKALGITPEFMSSFKAAGYKQLSVDQASSLKALGITPEFLNGFKNAGYSDISLDNATGLKALGITPEFLKGFKAIGYNVSLDQASSLKAMGVTPEYVSQMKEKGFKSDDINKYITLKAAF</sequence>